<dbReference type="Proteomes" id="UP000219068">
    <property type="component" value="Unassembled WGS sequence"/>
</dbReference>
<dbReference type="EMBL" id="OBMM01000001">
    <property type="protein sequence ID" value="SOB94427.1"/>
    <property type="molecule type" value="Genomic_DNA"/>
</dbReference>
<proteinExistence type="predicted"/>
<dbReference type="AlphaFoldDB" id="A0A285RQ26"/>
<accession>A0A285RQ26</accession>
<evidence type="ECO:0000313" key="2">
    <source>
        <dbReference type="Proteomes" id="UP000219068"/>
    </source>
</evidence>
<organism evidence="1 2">
    <name type="scientific">Thalassospira xiamenensis</name>
    <dbReference type="NCBI Taxonomy" id="220697"/>
    <lineage>
        <taxon>Bacteria</taxon>
        <taxon>Pseudomonadati</taxon>
        <taxon>Pseudomonadota</taxon>
        <taxon>Alphaproteobacteria</taxon>
        <taxon>Rhodospirillales</taxon>
        <taxon>Thalassospiraceae</taxon>
        <taxon>Thalassospira</taxon>
    </lineage>
</organism>
<name>A0A285RQ26_9PROT</name>
<sequence length="32" mass="3723">MTLLQFFEFFLIATIGLNYKLEPTLSLFGLIE</sequence>
<evidence type="ECO:0000313" key="1">
    <source>
        <dbReference type="EMBL" id="SOB94427.1"/>
    </source>
</evidence>
<reference evidence="1 2" key="1">
    <citation type="submission" date="2017-08" db="EMBL/GenBank/DDBJ databases">
        <authorList>
            <person name="de Groot N.N."/>
        </authorList>
    </citation>
    <scope>NUCLEOTIDE SEQUENCE [LARGE SCALE GENOMIC DNA]</scope>
    <source>
        <strain evidence="1 2">USBA 78</strain>
    </source>
</reference>
<gene>
    <name evidence="1" type="ORF">SAMN05428964_1011037</name>
</gene>
<protein>
    <submittedName>
        <fullName evidence="1">Uncharacterized protein</fullName>
    </submittedName>
</protein>